<dbReference type="InterPro" id="IPR001296">
    <property type="entry name" value="Glyco_trans_1"/>
</dbReference>
<feature type="domain" description="Glycosyl transferase family 1" evidence="1">
    <location>
        <begin position="200"/>
        <end position="359"/>
    </location>
</feature>
<dbReference type="InterPro" id="IPR028098">
    <property type="entry name" value="Glyco_trans_4-like_N"/>
</dbReference>
<dbReference type="Pfam" id="PF13439">
    <property type="entry name" value="Glyco_transf_4"/>
    <property type="match status" value="1"/>
</dbReference>
<evidence type="ECO:0000259" key="2">
    <source>
        <dbReference type="Pfam" id="PF13439"/>
    </source>
</evidence>
<dbReference type="PANTHER" id="PTHR12526:SF638">
    <property type="entry name" value="SPORE COAT PROTEIN SA"/>
    <property type="match status" value="1"/>
</dbReference>
<dbReference type="RefSeq" id="WP_019596402.1">
    <property type="nucleotide sequence ID" value="NZ_FNQC01000002.1"/>
</dbReference>
<dbReference type="Proteomes" id="UP000199663">
    <property type="component" value="Unassembled WGS sequence"/>
</dbReference>
<dbReference type="Gene3D" id="3.40.50.2000">
    <property type="entry name" value="Glycogen Phosphorylase B"/>
    <property type="match status" value="2"/>
</dbReference>
<gene>
    <name evidence="3" type="ORF">SAMN05444412_10232</name>
</gene>
<dbReference type="EMBL" id="FNQC01000002">
    <property type="protein sequence ID" value="SDY63009.1"/>
    <property type="molecule type" value="Genomic_DNA"/>
</dbReference>
<evidence type="ECO:0000313" key="4">
    <source>
        <dbReference type="Proteomes" id="UP000199663"/>
    </source>
</evidence>
<evidence type="ECO:0000259" key="1">
    <source>
        <dbReference type="Pfam" id="PF00534"/>
    </source>
</evidence>
<reference evidence="3 4" key="1">
    <citation type="submission" date="2016-10" db="EMBL/GenBank/DDBJ databases">
        <authorList>
            <person name="Varghese N."/>
            <person name="Submissions S."/>
        </authorList>
    </citation>
    <scope>NUCLEOTIDE SEQUENCE [LARGE SCALE GENOMIC DNA]</scope>
    <source>
        <strain evidence="3 4">DSM 17997</strain>
    </source>
</reference>
<sequence>MQQRGKVIFLHSSSELYGASKILLYVLEIFRKSGFDVLVILPGEGPLKTEIEQLGFSVQITNLGILRRKHFHPMGILNRFKRLFISYRFLKKIQKQGEISLIYSNTLAVLVGAIFARRKGIPHIWHIHEIIKSPKIMIKFLARSIDASTLYPVVVSDAVAKHWEGYLKKAKPQVIYNGLDYGPFLEPEIDAKYYLQVPINKTVITMVGRINPGKGQLFFLEMAKELIQKHKNVHFLLVGDPYPGYEGIHDAIKSFIEENGLAASVQDLGFRLDIPEILKATDIFVLPSILPDSFPTVVLEAMATGLPIVATKSGGAEEMINEGETGFLIEIGDRSAGVEMLDRLITNPELARQMGRKGQIKVQEEYSFEKFNQNIQQLICQISPKKRN</sequence>
<dbReference type="Pfam" id="PF00534">
    <property type="entry name" value="Glycos_transf_1"/>
    <property type="match status" value="1"/>
</dbReference>
<feature type="domain" description="Glycosyltransferase subfamily 4-like N-terminal" evidence="2">
    <location>
        <begin position="18"/>
        <end position="180"/>
    </location>
</feature>
<name>A0A1H3LFR6_9BACT</name>
<protein>
    <submittedName>
        <fullName evidence="3">Glycosyltransferase involved in cell wall bisynthesis</fullName>
    </submittedName>
</protein>
<dbReference type="SUPFAM" id="SSF53756">
    <property type="entry name" value="UDP-Glycosyltransferase/glycogen phosphorylase"/>
    <property type="match status" value="1"/>
</dbReference>
<organism evidence="3 4">
    <name type="scientific">Rhodonellum ikkaensis</name>
    <dbReference type="NCBI Taxonomy" id="336829"/>
    <lineage>
        <taxon>Bacteria</taxon>
        <taxon>Pseudomonadati</taxon>
        <taxon>Bacteroidota</taxon>
        <taxon>Cytophagia</taxon>
        <taxon>Cytophagales</taxon>
        <taxon>Cytophagaceae</taxon>
        <taxon>Rhodonellum</taxon>
    </lineage>
</organism>
<dbReference type="CDD" id="cd03801">
    <property type="entry name" value="GT4_PimA-like"/>
    <property type="match status" value="1"/>
</dbReference>
<evidence type="ECO:0000313" key="3">
    <source>
        <dbReference type="EMBL" id="SDY63009.1"/>
    </source>
</evidence>
<keyword evidence="4" id="KW-1185">Reference proteome</keyword>
<dbReference type="PANTHER" id="PTHR12526">
    <property type="entry name" value="GLYCOSYLTRANSFERASE"/>
    <property type="match status" value="1"/>
</dbReference>
<comment type="caution">
    <text evidence="3">The sequence shown here is derived from an EMBL/GenBank/DDBJ whole genome shotgun (WGS) entry which is preliminary data.</text>
</comment>
<accession>A0A1H3LFR6</accession>
<proteinExistence type="predicted"/>